<dbReference type="Proteomes" id="UP000053039">
    <property type="component" value="Unassembled WGS sequence"/>
</dbReference>
<keyword evidence="3" id="KW-0805">Transcription regulation</keyword>
<proteinExistence type="inferred from homology"/>
<dbReference type="GO" id="GO:0030170">
    <property type="term" value="F:pyridoxal phosphate binding"/>
    <property type="evidence" value="ECO:0007669"/>
    <property type="project" value="InterPro"/>
</dbReference>
<dbReference type="Pfam" id="PF00155">
    <property type="entry name" value="Aminotran_1_2"/>
    <property type="match status" value="1"/>
</dbReference>
<evidence type="ECO:0000313" key="8">
    <source>
        <dbReference type="Proteomes" id="UP000053039"/>
    </source>
</evidence>
<evidence type="ECO:0000313" key="7">
    <source>
        <dbReference type="EMBL" id="KUM83425.1"/>
    </source>
</evidence>
<feature type="domain" description="HTH gntR-type" evidence="6">
    <location>
        <begin position="9"/>
        <end position="77"/>
    </location>
</feature>
<name>A0A101MYV4_9ACTN</name>
<sequence length="439" mass="46228">MATQYGISGTTAKGIAASVERAVAEGSLAPGTALPPVRRLADDLGVSPGTVATAYKELRQRGIVVTRGRGGTVVAPAPAVASRRPPKVPEGLRDLAGGHPDPRLLPGLVPPSRLSPGARSHRSTPRLARLEDAVRAWLGPDGVPVEHVTFAHGALDLVGRLLSVELRPGDAVAMEDPGYHHVLDLVTALGLRMIPVAVDDEGVSPEAVRAALRAGARALVCSPRAQNPYGGRFTAERQEALLAVLREHPEVLVVENDHASAVADAPLRTLTGAGLSRWVHVRTVSKFLGTDLRWAAAACDPITLGRHDGRLLLTSGWVSHLLQETVYGLLADEHTRALVARAGETYTVRRNALVRELGDRGIEAHGVSGMNVWVPVRDESAVVNGLRSYGWWVAAGARFRLSAGPGVRITAAELEPADAARLASDFAGVLGESEATYGG</sequence>
<keyword evidence="5" id="KW-0804">Transcription</keyword>
<dbReference type="InterPro" id="IPR015421">
    <property type="entry name" value="PyrdxlP-dep_Trfase_major"/>
</dbReference>
<dbReference type="SUPFAM" id="SSF53383">
    <property type="entry name" value="PLP-dependent transferases"/>
    <property type="match status" value="1"/>
</dbReference>
<comment type="similarity">
    <text evidence="1">In the C-terminal section; belongs to the class-I pyridoxal-phosphate-dependent aminotransferase family.</text>
</comment>
<dbReference type="GO" id="GO:0003700">
    <property type="term" value="F:DNA-binding transcription factor activity"/>
    <property type="evidence" value="ECO:0007669"/>
    <property type="project" value="InterPro"/>
</dbReference>
<dbReference type="PANTHER" id="PTHR46577">
    <property type="entry name" value="HTH-TYPE TRANSCRIPTIONAL REGULATORY PROTEIN GABR"/>
    <property type="match status" value="1"/>
</dbReference>
<dbReference type="RefSeq" id="WP_037945308.1">
    <property type="nucleotide sequence ID" value="NZ_JBIVKX010000063.1"/>
</dbReference>
<dbReference type="InterPro" id="IPR036388">
    <property type="entry name" value="WH-like_DNA-bd_sf"/>
</dbReference>
<dbReference type="GO" id="GO:0003677">
    <property type="term" value="F:DNA binding"/>
    <property type="evidence" value="ECO:0007669"/>
    <property type="project" value="UniProtKB-KW"/>
</dbReference>
<evidence type="ECO:0000256" key="3">
    <source>
        <dbReference type="ARBA" id="ARBA00023015"/>
    </source>
</evidence>
<dbReference type="InterPro" id="IPR004839">
    <property type="entry name" value="Aminotransferase_I/II_large"/>
</dbReference>
<dbReference type="PROSITE" id="PS50949">
    <property type="entry name" value="HTH_GNTR"/>
    <property type="match status" value="1"/>
</dbReference>
<dbReference type="InterPro" id="IPR051446">
    <property type="entry name" value="HTH_trans_reg/aminotransferase"/>
</dbReference>
<evidence type="ECO:0000256" key="1">
    <source>
        <dbReference type="ARBA" id="ARBA00005384"/>
    </source>
</evidence>
<keyword evidence="4" id="KW-0238">DNA-binding</keyword>
<evidence type="ECO:0000256" key="5">
    <source>
        <dbReference type="ARBA" id="ARBA00023163"/>
    </source>
</evidence>
<evidence type="ECO:0000256" key="4">
    <source>
        <dbReference type="ARBA" id="ARBA00023125"/>
    </source>
</evidence>
<protein>
    <submittedName>
        <fullName evidence="7">GntR family transcriptional regulator</fullName>
    </submittedName>
</protein>
<dbReference type="EMBL" id="LMWM01000043">
    <property type="protein sequence ID" value="KUM83425.1"/>
    <property type="molecule type" value="Genomic_DNA"/>
</dbReference>
<dbReference type="PANTHER" id="PTHR46577:SF1">
    <property type="entry name" value="HTH-TYPE TRANSCRIPTIONAL REGULATORY PROTEIN GABR"/>
    <property type="match status" value="1"/>
</dbReference>
<dbReference type="InterPro" id="IPR000524">
    <property type="entry name" value="Tscrpt_reg_HTH_GntR"/>
</dbReference>
<gene>
    <name evidence="7" type="ORF">AQI94_36705</name>
</gene>
<dbReference type="CDD" id="cd07377">
    <property type="entry name" value="WHTH_GntR"/>
    <property type="match status" value="1"/>
</dbReference>
<evidence type="ECO:0000259" key="6">
    <source>
        <dbReference type="PROSITE" id="PS50949"/>
    </source>
</evidence>
<dbReference type="CDD" id="cd00609">
    <property type="entry name" value="AAT_like"/>
    <property type="match status" value="1"/>
</dbReference>
<dbReference type="Gene3D" id="3.40.640.10">
    <property type="entry name" value="Type I PLP-dependent aspartate aminotransferase-like (Major domain)"/>
    <property type="match status" value="1"/>
</dbReference>
<dbReference type="InterPro" id="IPR036390">
    <property type="entry name" value="WH_DNA-bd_sf"/>
</dbReference>
<keyword evidence="2" id="KW-0663">Pyridoxal phosphate</keyword>
<dbReference type="AlphaFoldDB" id="A0A101MYV4"/>
<dbReference type="SMART" id="SM00345">
    <property type="entry name" value="HTH_GNTR"/>
    <property type="match status" value="1"/>
</dbReference>
<comment type="caution">
    <text evidence="7">The sequence shown here is derived from an EMBL/GenBank/DDBJ whole genome shotgun (WGS) entry which is preliminary data.</text>
</comment>
<dbReference type="Pfam" id="PF00392">
    <property type="entry name" value="GntR"/>
    <property type="match status" value="1"/>
</dbReference>
<evidence type="ECO:0000256" key="2">
    <source>
        <dbReference type="ARBA" id="ARBA00022898"/>
    </source>
</evidence>
<dbReference type="InterPro" id="IPR015424">
    <property type="entry name" value="PyrdxlP-dep_Trfase"/>
</dbReference>
<dbReference type="SUPFAM" id="SSF46785">
    <property type="entry name" value="Winged helix' DNA-binding domain"/>
    <property type="match status" value="1"/>
</dbReference>
<dbReference type="Gene3D" id="1.10.10.10">
    <property type="entry name" value="Winged helix-like DNA-binding domain superfamily/Winged helix DNA-binding domain"/>
    <property type="match status" value="1"/>
</dbReference>
<organism evidence="7 8">
    <name type="scientific">Streptomyces pseudovenezuelae</name>
    <dbReference type="NCBI Taxonomy" id="67350"/>
    <lineage>
        <taxon>Bacteria</taxon>
        <taxon>Bacillati</taxon>
        <taxon>Actinomycetota</taxon>
        <taxon>Actinomycetes</taxon>
        <taxon>Kitasatosporales</taxon>
        <taxon>Streptomycetaceae</taxon>
        <taxon>Streptomyces</taxon>
        <taxon>Streptomyces aurantiacus group</taxon>
    </lineage>
</organism>
<reference evidence="7 8" key="1">
    <citation type="submission" date="2015-10" db="EMBL/GenBank/DDBJ databases">
        <title>Draft genome sequence of Streptomyces pseudovenezuelae DSM 40212, type strain for the species Streptomyces pseudovenezuelae.</title>
        <authorList>
            <person name="Ruckert C."/>
            <person name="Winkler A."/>
            <person name="Kalinowski J."/>
            <person name="Kampfer P."/>
            <person name="Glaeser S."/>
        </authorList>
    </citation>
    <scope>NUCLEOTIDE SEQUENCE [LARGE SCALE GENOMIC DNA]</scope>
    <source>
        <strain evidence="7 8">DSM 40212</strain>
    </source>
</reference>
<accession>A0A101MYV4</accession>
<dbReference type="OrthoDB" id="4336542at2"/>